<evidence type="ECO:0000259" key="1">
    <source>
        <dbReference type="PROSITE" id="PS51186"/>
    </source>
</evidence>
<dbReference type="InterPro" id="IPR000182">
    <property type="entry name" value="GNAT_dom"/>
</dbReference>
<name>A0A1G2HLM3_9BACT</name>
<organism evidence="2 3">
    <name type="scientific">Candidatus Staskawiczbacteria bacterium RIFCSPHIGHO2_01_FULL_34_27</name>
    <dbReference type="NCBI Taxonomy" id="1802199"/>
    <lineage>
        <taxon>Bacteria</taxon>
        <taxon>Candidatus Staskawicziibacteriota</taxon>
    </lineage>
</organism>
<evidence type="ECO:0000313" key="3">
    <source>
        <dbReference type="Proteomes" id="UP000178991"/>
    </source>
</evidence>
<comment type="caution">
    <text evidence="2">The sequence shown here is derived from an EMBL/GenBank/DDBJ whole genome shotgun (WGS) entry which is preliminary data.</text>
</comment>
<protein>
    <recommendedName>
        <fullName evidence="1">N-acetyltransferase domain-containing protein</fullName>
    </recommendedName>
</protein>
<dbReference type="Gene3D" id="3.40.630.30">
    <property type="match status" value="1"/>
</dbReference>
<proteinExistence type="predicted"/>
<dbReference type="Proteomes" id="UP000178991">
    <property type="component" value="Unassembled WGS sequence"/>
</dbReference>
<reference evidence="2 3" key="1">
    <citation type="journal article" date="2016" name="Nat. Commun.">
        <title>Thousands of microbial genomes shed light on interconnected biogeochemical processes in an aquifer system.</title>
        <authorList>
            <person name="Anantharaman K."/>
            <person name="Brown C.T."/>
            <person name="Hug L.A."/>
            <person name="Sharon I."/>
            <person name="Castelle C.J."/>
            <person name="Probst A.J."/>
            <person name="Thomas B.C."/>
            <person name="Singh A."/>
            <person name="Wilkins M.J."/>
            <person name="Karaoz U."/>
            <person name="Brodie E.L."/>
            <person name="Williams K.H."/>
            <person name="Hubbard S.S."/>
            <person name="Banfield J.F."/>
        </authorList>
    </citation>
    <scope>NUCLEOTIDE SEQUENCE [LARGE SCALE GENOMIC DNA]</scope>
</reference>
<dbReference type="InterPro" id="IPR016181">
    <property type="entry name" value="Acyl_CoA_acyltransferase"/>
</dbReference>
<accession>A0A1G2HLM3</accession>
<evidence type="ECO:0000313" key="2">
    <source>
        <dbReference type="EMBL" id="OGZ63170.1"/>
    </source>
</evidence>
<dbReference type="AlphaFoldDB" id="A0A1G2HLM3"/>
<feature type="domain" description="N-acetyltransferase" evidence="1">
    <location>
        <begin position="25"/>
        <end position="190"/>
    </location>
</feature>
<dbReference type="EMBL" id="MHOL01000005">
    <property type="protein sequence ID" value="OGZ63170.1"/>
    <property type="molecule type" value="Genomic_DNA"/>
</dbReference>
<dbReference type="Pfam" id="PF13508">
    <property type="entry name" value="Acetyltransf_7"/>
    <property type="match status" value="1"/>
</dbReference>
<dbReference type="SUPFAM" id="SSF55729">
    <property type="entry name" value="Acyl-CoA N-acyltransferases (Nat)"/>
    <property type="match status" value="1"/>
</dbReference>
<gene>
    <name evidence="2" type="ORF">A2639_03160</name>
</gene>
<dbReference type="GO" id="GO:0016747">
    <property type="term" value="F:acyltransferase activity, transferring groups other than amino-acyl groups"/>
    <property type="evidence" value="ECO:0007669"/>
    <property type="project" value="InterPro"/>
</dbReference>
<dbReference type="PROSITE" id="PS51186">
    <property type="entry name" value="GNAT"/>
    <property type="match status" value="1"/>
</dbReference>
<sequence>MGEKISQPEELKIETESNLERKDKLEFQRFDGEEGFNLIREFMEKMSEKYINNEYPNKEIIERINPEKNDEKKIISYGAFQNNKLVGILTGDKKGNVFLEGLWFVIDPECKNREIGEKLWEMAFSDFEKITLLTNVFGLRKNELSKKRETKQKALIRYYEKMGFIPNTNTESFKYSKVPGGFMPMIWEKK</sequence>